<evidence type="ECO:0000256" key="1">
    <source>
        <dbReference type="ARBA" id="ARBA00004496"/>
    </source>
</evidence>
<reference evidence="11" key="1">
    <citation type="submission" date="2011-05" db="EMBL/GenBank/DDBJ databases">
        <authorList>
            <person name="Richards S.R."/>
            <person name="Qu J."/>
            <person name="Jiang H."/>
            <person name="Jhangiani S.N."/>
            <person name="Agravi P."/>
            <person name="Goodspeed R."/>
            <person name="Gross S."/>
            <person name="Mandapat C."/>
            <person name="Jackson L."/>
            <person name="Mathew T."/>
            <person name="Pu L."/>
            <person name="Thornton R."/>
            <person name="Saada N."/>
            <person name="Wilczek-Boney K.B."/>
            <person name="Lee S."/>
            <person name="Kovar C."/>
            <person name="Wu Y."/>
            <person name="Scherer S.E."/>
            <person name="Worley K.C."/>
            <person name="Muzny D.M."/>
            <person name="Gibbs R."/>
        </authorList>
    </citation>
    <scope>NUCLEOTIDE SEQUENCE</scope>
    <source>
        <strain evidence="11">Brora</strain>
    </source>
</reference>
<keyword evidence="5" id="KW-0342">GTP-binding</keyword>
<dbReference type="CDD" id="cd07302">
    <property type="entry name" value="CHD"/>
    <property type="match status" value="1"/>
</dbReference>
<dbReference type="GO" id="GO:0004383">
    <property type="term" value="F:guanylate cyclase activity"/>
    <property type="evidence" value="ECO:0007669"/>
    <property type="project" value="UniProtKB-EC"/>
</dbReference>
<evidence type="ECO:0000256" key="8">
    <source>
        <dbReference type="SAM" id="Coils"/>
    </source>
</evidence>
<dbReference type="FunFam" id="3.30.70.1230:FF:000007">
    <property type="entry name" value="Guanylate cyclase soluble subunit alpha-3"/>
    <property type="match status" value="1"/>
</dbReference>
<dbReference type="AlphaFoldDB" id="T1ITQ8"/>
<dbReference type="InterPro" id="IPR029787">
    <property type="entry name" value="Nucleotide_cyclase"/>
</dbReference>
<proteinExistence type="predicted"/>
<dbReference type="InterPro" id="IPR011645">
    <property type="entry name" value="HNOB_dom_associated"/>
</dbReference>
<evidence type="ECO:0000256" key="4">
    <source>
        <dbReference type="ARBA" id="ARBA00022741"/>
    </source>
</evidence>
<evidence type="ECO:0000256" key="7">
    <source>
        <dbReference type="ARBA" id="ARBA00023293"/>
    </source>
</evidence>
<sequence length="552" mass="61847">MQKVGEEYFKSVSQKFSSALRCVGETLQDFLSSMDNLHQDLLPQGAITPAFQVQIINCGFDNKSILQYRYFGNSDHIFFFRGLIQQLANDIFHTKITAIRVQPKAHSHTKSNVYECLRISGQEPRVCSSQNHLSPHVTDSLISNRLLCRALPWHFVCNSNFSFVQLGTGFVRMFGSLLKTHGLNAATYFKVLSPQVEMKLEEIQANLNATYRVQVNCMAANCRYNKDIEFKGQMILCFESGGIVFLGSPDVCGLDSLLCSGLYICDIPIHDASRDVVLVGEHSKAQDTLRRQMNKLRTSIEDANTAVEEERQKNVQLLHLIFPPTIAKKLWLGLPIEAETHSNVTMLFSDIVGFTSICSTSTPMMVIKMLNKLYSRFDEFCGQLDVYKVETIGDAYCVAGGLHKEIAIHAQQCAWMALKMIVATKLEVTPDGNVIQMRIGLHSGCVLAGVVGRQMPRYCLFGHHVTLANRFETLSESMRINISPTTYRLLSETSGFSFTARNPTCLPSMFPTDIPGTCYFLNGYQHSDIDNSVDLDASIENAMKEFTISKIV</sequence>
<organism evidence="10 11">
    <name type="scientific">Strigamia maritima</name>
    <name type="common">European centipede</name>
    <name type="synonym">Geophilus maritimus</name>
    <dbReference type="NCBI Taxonomy" id="126957"/>
    <lineage>
        <taxon>Eukaryota</taxon>
        <taxon>Metazoa</taxon>
        <taxon>Ecdysozoa</taxon>
        <taxon>Arthropoda</taxon>
        <taxon>Myriapoda</taxon>
        <taxon>Chilopoda</taxon>
        <taxon>Pleurostigmophora</taxon>
        <taxon>Geophilomorpha</taxon>
        <taxon>Linotaeniidae</taxon>
        <taxon>Strigamia</taxon>
    </lineage>
</organism>
<evidence type="ECO:0000313" key="10">
    <source>
        <dbReference type="EnsemblMetazoa" id="SMAR004513-PA"/>
    </source>
</evidence>
<dbReference type="InterPro" id="IPR011644">
    <property type="entry name" value="Heme_NO-bd"/>
</dbReference>
<protein>
    <recommendedName>
        <fullName evidence="2">guanylate cyclase</fullName>
        <ecNumber evidence="2">4.6.1.2</ecNumber>
    </recommendedName>
</protein>
<dbReference type="PROSITE" id="PS50125">
    <property type="entry name" value="GUANYLATE_CYCLASE_2"/>
    <property type="match status" value="1"/>
</dbReference>
<accession>T1ITQ8</accession>
<name>T1ITQ8_STRMM</name>
<dbReference type="PhylomeDB" id="T1ITQ8"/>
<evidence type="ECO:0000256" key="5">
    <source>
        <dbReference type="ARBA" id="ARBA00023134"/>
    </source>
</evidence>
<dbReference type="Pfam" id="PF07701">
    <property type="entry name" value="HNOBA"/>
    <property type="match status" value="1"/>
</dbReference>
<dbReference type="Proteomes" id="UP000014500">
    <property type="component" value="Unassembled WGS sequence"/>
</dbReference>
<feature type="domain" description="Guanylate cyclase" evidence="9">
    <location>
        <begin position="345"/>
        <end position="472"/>
    </location>
</feature>
<dbReference type="HOGENOM" id="CLU_011614_5_0_1"/>
<evidence type="ECO:0000256" key="2">
    <source>
        <dbReference type="ARBA" id="ARBA00012202"/>
    </source>
</evidence>
<keyword evidence="7" id="KW-0141">cGMP biosynthesis</keyword>
<dbReference type="GO" id="GO:0008074">
    <property type="term" value="C:guanylate cyclase complex, soluble"/>
    <property type="evidence" value="ECO:0007669"/>
    <property type="project" value="TreeGrafter"/>
</dbReference>
<dbReference type="Gene3D" id="3.30.70.1230">
    <property type="entry name" value="Nucleotide cyclase"/>
    <property type="match status" value="1"/>
</dbReference>
<dbReference type="GO" id="GO:0020037">
    <property type="term" value="F:heme binding"/>
    <property type="evidence" value="ECO:0007669"/>
    <property type="project" value="InterPro"/>
</dbReference>
<keyword evidence="11" id="KW-1185">Reference proteome</keyword>
<reference evidence="10" key="2">
    <citation type="submission" date="2015-02" db="UniProtKB">
        <authorList>
            <consortium name="EnsemblMetazoa"/>
        </authorList>
    </citation>
    <scope>IDENTIFICATION</scope>
</reference>
<dbReference type="eggNOG" id="KOG4171">
    <property type="taxonomic scope" value="Eukaryota"/>
</dbReference>
<dbReference type="InterPro" id="IPR038158">
    <property type="entry name" value="H-NOX_domain_sf"/>
</dbReference>
<dbReference type="SUPFAM" id="SSF111126">
    <property type="entry name" value="Ligand-binding domain in the NO signalling and Golgi transport"/>
    <property type="match status" value="1"/>
</dbReference>
<dbReference type="GO" id="GO:0005525">
    <property type="term" value="F:GTP binding"/>
    <property type="evidence" value="ECO:0007669"/>
    <property type="project" value="UniProtKB-KW"/>
</dbReference>
<dbReference type="Gene3D" id="3.30.450.260">
    <property type="entry name" value="Haem NO binding associated domain"/>
    <property type="match status" value="1"/>
</dbReference>
<comment type="subcellular location">
    <subcellularLocation>
        <location evidence="1">Cytoplasm</location>
    </subcellularLocation>
</comment>
<dbReference type="EC" id="4.6.1.2" evidence="2"/>
<keyword evidence="8" id="KW-0175">Coiled coil</keyword>
<dbReference type="GO" id="GO:0070482">
    <property type="term" value="P:response to oxygen levels"/>
    <property type="evidence" value="ECO:0007669"/>
    <property type="project" value="TreeGrafter"/>
</dbReference>
<dbReference type="InterPro" id="IPR024096">
    <property type="entry name" value="NO_sig/Golgi_transp_ligand-bd"/>
</dbReference>
<dbReference type="Pfam" id="PF07700">
    <property type="entry name" value="HNOB"/>
    <property type="match status" value="1"/>
</dbReference>
<dbReference type="GO" id="GO:0019934">
    <property type="term" value="P:cGMP-mediated signaling"/>
    <property type="evidence" value="ECO:0007669"/>
    <property type="project" value="TreeGrafter"/>
</dbReference>
<feature type="coiled-coil region" evidence="8">
    <location>
        <begin position="286"/>
        <end position="313"/>
    </location>
</feature>
<evidence type="ECO:0000256" key="3">
    <source>
        <dbReference type="ARBA" id="ARBA00022490"/>
    </source>
</evidence>
<dbReference type="Gene3D" id="6.10.250.780">
    <property type="match status" value="1"/>
</dbReference>
<dbReference type="STRING" id="126957.T1ITQ8"/>
<dbReference type="EnsemblMetazoa" id="SMAR004513-RA">
    <property type="protein sequence ID" value="SMAR004513-PA"/>
    <property type="gene ID" value="SMAR004513"/>
</dbReference>
<evidence type="ECO:0000313" key="11">
    <source>
        <dbReference type="Proteomes" id="UP000014500"/>
    </source>
</evidence>
<evidence type="ECO:0000259" key="9">
    <source>
        <dbReference type="PROSITE" id="PS50125"/>
    </source>
</evidence>
<dbReference type="Gene3D" id="3.90.1520.10">
    <property type="entry name" value="H-NOX domain"/>
    <property type="match status" value="1"/>
</dbReference>
<dbReference type="OMA" id="THAHQIA"/>
<dbReference type="PANTHER" id="PTHR45655:SF6">
    <property type="entry name" value="HEAD-SPECIFIC GUANYLATE CYCLASE"/>
    <property type="match status" value="1"/>
</dbReference>
<dbReference type="Pfam" id="PF00211">
    <property type="entry name" value="Guanylate_cyc"/>
    <property type="match status" value="1"/>
</dbReference>
<keyword evidence="3" id="KW-0963">Cytoplasm</keyword>
<dbReference type="PANTHER" id="PTHR45655">
    <property type="entry name" value="GUANYLATE CYCLASE SOLUBLE SUBUNIT BETA-2"/>
    <property type="match status" value="1"/>
</dbReference>
<dbReference type="InterPro" id="IPR042463">
    <property type="entry name" value="HNOB_dom_associated_sf"/>
</dbReference>
<dbReference type="SMART" id="SM00044">
    <property type="entry name" value="CYCc"/>
    <property type="match status" value="1"/>
</dbReference>
<dbReference type="InterPro" id="IPR001054">
    <property type="entry name" value="A/G_cyclase"/>
</dbReference>
<dbReference type="EMBL" id="JH431494">
    <property type="status" value="NOT_ANNOTATED_CDS"/>
    <property type="molecule type" value="Genomic_DNA"/>
</dbReference>
<keyword evidence="4" id="KW-0547">Nucleotide-binding</keyword>
<evidence type="ECO:0000256" key="6">
    <source>
        <dbReference type="ARBA" id="ARBA00023239"/>
    </source>
</evidence>
<keyword evidence="6" id="KW-0456">Lyase</keyword>
<dbReference type="SUPFAM" id="SSF55073">
    <property type="entry name" value="Nucleotide cyclase"/>
    <property type="match status" value="1"/>
</dbReference>